<dbReference type="Pfam" id="PF00041">
    <property type="entry name" value="fn3"/>
    <property type="match status" value="1"/>
</dbReference>
<keyword evidence="5" id="KW-1185">Reference proteome</keyword>
<feature type="region of interest" description="Disordered" evidence="2">
    <location>
        <begin position="529"/>
        <end position="566"/>
    </location>
</feature>
<sequence length="1061" mass="116892">MVVVVVATIFALAWMFYRVSTLLNIPIPTLVKILGLDLPAPPRVSLHGVSADTITLHWSLPEKAGSVAKHIIQINGINVGESEKRGETSVTVTGLNPDQRYNVRVIAANAQNFQAPGQLIRLRTCAKNRDSTEPPSTGHKLEEDAPSVHSTSAAEVPPSPHHVERAHHPQQRRGTKDRRASPATEMQQHVQGYSPEDQHSVDTLTRDLEVVRKEIMETEAQLQHAEEEYKAVEAVLRQELDGLKDKKNEEDAGRQRIRVETKSLEEARRTAEALRTRTEKSLRAKEYEVKRMQDDISRWEEEKLAAIGKVEELAKSAEKSKASVAVTEKEMSNDIQETQKQIAEMEEEIRTLVATMKSLETQKEQLKAEEDEEAQKLKEYEQRESAWNERHMKLEMDYCSVYQAYKATEVEFHNSQKALANIQGRRESGSGAEALQKKPKQRRHRNRKSRTPTVSSSLNGYPMQEFDYRGSTFNNLPFQQNSPTFQNTVPLSPFFNIANGTVTSTEIPGTVTGPIMDYSESGDEFIGSTPMSPTANSLLPSNLFSFDDAPPSPKASTANEDTQPRSLPYDVLNYGAPQSPMSSGSVSTSPRSSFNHIPAFNSFSPGSQLHLESDRSTAATMSPIGTNRPIGTAASDITDENAAPKSNSRRFVNLLSSSFNRQRGKTMGFDGVPPALGQLRPAESHSFPKNDPPGLDPIGTRRRSGSYGSWANGLDFLHGTSRRTKPLERTNSQHSRHSATFNQFSPSFDPLDPKLFDQPPVSPRPSSIASFDNPLPVPSSDASAAFGWPTLSQPDSLPRAANWGTFNSGRLPASRPVSRPISPAGGVGPSGIIGSSMSVNERGMGSGLAMSGLSGMNSSTTSLGMFSNHTGYFNTSSPRPVTPRLNPAAPTFQSRMSTPVRTTSGDAVSINTDASGFSGHSLESTTTKESILSRFSVLSRKSSTGKFWRRSGGKKEGDGMEEEDEDPVQNKAKGTEKSTWGWKREGENPPVEEGEEGQEEKVTTPQPQPWLKSRESGFFSRKKEDEGDAKEEKEKRRSLKKDGEGKKGIFRRKEKGTEVEE</sequence>
<feature type="region of interest" description="Disordered" evidence="2">
    <location>
        <begin position="422"/>
        <end position="461"/>
    </location>
</feature>
<dbReference type="OMA" id="LQHENEN"/>
<feature type="compositionally biased region" description="Basic residues" evidence="2">
    <location>
        <begin position="437"/>
        <end position="450"/>
    </location>
</feature>
<dbReference type="PROSITE" id="PS50853">
    <property type="entry name" value="FN3"/>
    <property type="match status" value="1"/>
</dbReference>
<dbReference type="SMART" id="SM00060">
    <property type="entry name" value="FN3"/>
    <property type="match status" value="1"/>
</dbReference>
<gene>
    <name evidence="4" type="ORF">PCON_05099</name>
</gene>
<evidence type="ECO:0000313" key="4">
    <source>
        <dbReference type="EMBL" id="CCX05512.1"/>
    </source>
</evidence>
<dbReference type="InterPro" id="IPR036116">
    <property type="entry name" value="FN3_sf"/>
</dbReference>
<dbReference type="STRING" id="1076935.U4KVY6"/>
<feature type="domain" description="Fibronectin type-III" evidence="3">
    <location>
        <begin position="40"/>
        <end position="127"/>
    </location>
</feature>
<feature type="region of interest" description="Disordered" evidence="2">
    <location>
        <begin position="943"/>
        <end position="1061"/>
    </location>
</feature>
<dbReference type="AlphaFoldDB" id="U4KVY6"/>
<evidence type="ECO:0000256" key="1">
    <source>
        <dbReference type="SAM" id="Coils"/>
    </source>
</evidence>
<protein>
    <submittedName>
        <fullName evidence="4">Similar to Uncharacterized protein YEL043W acc. no. P32618</fullName>
    </submittedName>
</protein>
<feature type="region of interest" description="Disordered" evidence="2">
    <location>
        <begin position="128"/>
        <end position="198"/>
    </location>
</feature>
<feature type="compositionally biased region" description="Polar residues" evidence="2">
    <location>
        <begin position="729"/>
        <end position="746"/>
    </location>
</feature>
<organism evidence="4 5">
    <name type="scientific">Pyronema omphalodes (strain CBS 100304)</name>
    <name type="common">Pyronema confluens</name>
    <dbReference type="NCBI Taxonomy" id="1076935"/>
    <lineage>
        <taxon>Eukaryota</taxon>
        <taxon>Fungi</taxon>
        <taxon>Dikarya</taxon>
        <taxon>Ascomycota</taxon>
        <taxon>Pezizomycotina</taxon>
        <taxon>Pezizomycetes</taxon>
        <taxon>Pezizales</taxon>
        <taxon>Pyronemataceae</taxon>
        <taxon>Pyronema</taxon>
    </lineage>
</organism>
<feature type="coiled-coil region" evidence="1">
    <location>
        <begin position="328"/>
        <end position="397"/>
    </location>
</feature>
<dbReference type="Proteomes" id="UP000018144">
    <property type="component" value="Unassembled WGS sequence"/>
</dbReference>
<dbReference type="EMBL" id="HF935256">
    <property type="protein sequence ID" value="CCX05512.1"/>
    <property type="molecule type" value="Genomic_DNA"/>
</dbReference>
<feature type="compositionally biased region" description="Basic and acidic residues" evidence="2">
    <location>
        <begin position="1021"/>
        <end position="1047"/>
    </location>
</feature>
<dbReference type="SUPFAM" id="SSF49265">
    <property type="entry name" value="Fibronectin type III"/>
    <property type="match status" value="1"/>
</dbReference>
<name>U4KVY6_PYROM</name>
<dbReference type="CDD" id="cd00063">
    <property type="entry name" value="FN3"/>
    <property type="match status" value="1"/>
</dbReference>
<dbReference type="InterPro" id="IPR003961">
    <property type="entry name" value="FN3_dom"/>
</dbReference>
<accession>U4KVY6</accession>
<dbReference type="OrthoDB" id="5572782at2759"/>
<feature type="compositionally biased region" description="Polar residues" evidence="2">
    <location>
        <begin position="554"/>
        <end position="565"/>
    </location>
</feature>
<evidence type="ECO:0000256" key="2">
    <source>
        <dbReference type="SAM" id="MobiDB-lite"/>
    </source>
</evidence>
<feature type="region of interest" description="Disordered" evidence="2">
    <location>
        <begin position="724"/>
        <end position="747"/>
    </location>
</feature>
<dbReference type="InterPro" id="IPR013783">
    <property type="entry name" value="Ig-like_fold"/>
</dbReference>
<feature type="region of interest" description="Disordered" evidence="2">
    <location>
        <begin position="619"/>
        <end position="645"/>
    </location>
</feature>
<feature type="coiled-coil region" evidence="1">
    <location>
        <begin position="201"/>
        <end position="302"/>
    </location>
</feature>
<dbReference type="Gene3D" id="2.60.40.10">
    <property type="entry name" value="Immunoglobulins"/>
    <property type="match status" value="1"/>
</dbReference>
<evidence type="ECO:0000313" key="5">
    <source>
        <dbReference type="Proteomes" id="UP000018144"/>
    </source>
</evidence>
<keyword evidence="1" id="KW-0175">Coiled coil</keyword>
<evidence type="ECO:0000259" key="3">
    <source>
        <dbReference type="PROSITE" id="PS50853"/>
    </source>
</evidence>
<feature type="compositionally biased region" description="Polar residues" evidence="2">
    <location>
        <begin position="529"/>
        <end position="544"/>
    </location>
</feature>
<dbReference type="eggNOG" id="ENOG502R2RI">
    <property type="taxonomic scope" value="Eukaryota"/>
</dbReference>
<reference evidence="4 5" key="1">
    <citation type="journal article" date="2013" name="PLoS Genet.">
        <title>The genome and development-dependent transcriptomes of Pyronema confluens: a window into fungal evolution.</title>
        <authorList>
            <person name="Traeger S."/>
            <person name="Altegoer F."/>
            <person name="Freitag M."/>
            <person name="Gabaldon T."/>
            <person name="Kempken F."/>
            <person name="Kumar A."/>
            <person name="Marcet-Houben M."/>
            <person name="Poggeler S."/>
            <person name="Stajich J.E."/>
            <person name="Nowrousian M."/>
        </authorList>
    </citation>
    <scope>NUCLEOTIDE SEQUENCE [LARGE SCALE GENOMIC DNA]</scope>
    <source>
        <strain evidence="5">CBS 100304</strain>
        <tissue evidence="4">Vegetative mycelium</tissue>
    </source>
</reference>
<proteinExistence type="predicted"/>